<feature type="transmembrane region" description="Helical" evidence="9">
    <location>
        <begin position="332"/>
        <end position="353"/>
    </location>
</feature>
<dbReference type="Gene3D" id="3.30.200.20">
    <property type="entry name" value="Phosphorylase Kinase, domain 1"/>
    <property type="match status" value="1"/>
</dbReference>
<dbReference type="PANTHER" id="PTHR43289:SF6">
    <property type="entry name" value="SERINE_THREONINE-PROTEIN KINASE NEKL-3"/>
    <property type="match status" value="1"/>
</dbReference>
<dbReference type="Gene3D" id="1.10.510.10">
    <property type="entry name" value="Transferase(Phosphotransferase) domain 1"/>
    <property type="match status" value="1"/>
</dbReference>
<dbReference type="PROSITE" id="PS00107">
    <property type="entry name" value="PROTEIN_KINASE_ATP"/>
    <property type="match status" value="1"/>
</dbReference>
<evidence type="ECO:0000256" key="5">
    <source>
        <dbReference type="ARBA" id="ARBA00022777"/>
    </source>
</evidence>
<evidence type="ECO:0000256" key="9">
    <source>
        <dbReference type="SAM" id="Phobius"/>
    </source>
</evidence>
<dbReference type="FunFam" id="1.10.510.10:FF:000021">
    <property type="entry name" value="Serine/threonine protein kinase"/>
    <property type="match status" value="1"/>
</dbReference>
<keyword evidence="9" id="KW-1133">Transmembrane helix</keyword>
<evidence type="ECO:0000256" key="7">
    <source>
        <dbReference type="PROSITE-ProRule" id="PRU10141"/>
    </source>
</evidence>
<sequence>MESGRFGPYRIEQLIGRGGMGEVYRAHDTEHRRTVALKVLSSGLAGDDGYRERFRREAHAAARLSEPHVVPIHRYGEIDGRLFLDMRLVQGIDLGELLHAQGGLEPARAVSVVGQVAKALDAAHAEGLVHRDVKPSNVLVTGEPGDEFVYLVDFGIAWSTTDTQGPSLTQTGMAVGSFDYMAPERFMERPIDARADVYSLACVLFECLAGRRPFSGDNLATMMYAHLNTTPPPVSALRVGLPPGLDAVVARGLAKDPADRWPSAGAMAAAARAALTSGGVAPQQEARFAPGPPPPQPQAVGMSGPGWSPAPAWAGPPVAPVTDPGRPTRRRWVPWAAAAAVAVLAAGVVGFVLTRDGDADPTSSPTTSAAPTTSADDAELLALLPSAIDGCTPAATSALGEVAALDCGASPLQPGPSRVEVSRFGDAGAADAAFLARVDTDGLTPLPARETCPATQGYYYWLDDQRQTAGRVGCRTTTRGDAVLFWTESAGRVLVTATSSGTGTQGLADLVTWWSGDRTTTTFAD</sequence>
<keyword evidence="2 11" id="KW-0723">Serine/threonine-protein kinase</keyword>
<evidence type="ECO:0000313" key="11">
    <source>
        <dbReference type="EMBL" id="SDO60112.1"/>
    </source>
</evidence>
<evidence type="ECO:0000256" key="4">
    <source>
        <dbReference type="ARBA" id="ARBA00022741"/>
    </source>
</evidence>
<organism evidence="11 12">
    <name type="scientific">Klenkia soli</name>
    <dbReference type="NCBI Taxonomy" id="1052260"/>
    <lineage>
        <taxon>Bacteria</taxon>
        <taxon>Bacillati</taxon>
        <taxon>Actinomycetota</taxon>
        <taxon>Actinomycetes</taxon>
        <taxon>Geodermatophilales</taxon>
        <taxon>Geodermatophilaceae</taxon>
        <taxon>Klenkia</taxon>
    </lineage>
</organism>
<keyword evidence="9" id="KW-0812">Transmembrane</keyword>
<keyword evidence="6 7" id="KW-0067">ATP-binding</keyword>
<dbReference type="EC" id="2.7.11.1" evidence="1"/>
<evidence type="ECO:0000256" key="8">
    <source>
        <dbReference type="SAM" id="MobiDB-lite"/>
    </source>
</evidence>
<proteinExistence type="predicted"/>
<feature type="binding site" evidence="7">
    <location>
        <position position="38"/>
    </location>
    <ligand>
        <name>ATP</name>
        <dbReference type="ChEBI" id="CHEBI:30616"/>
    </ligand>
</feature>
<feature type="domain" description="Protein kinase" evidence="10">
    <location>
        <begin position="9"/>
        <end position="275"/>
    </location>
</feature>
<evidence type="ECO:0000256" key="6">
    <source>
        <dbReference type="ARBA" id="ARBA00022840"/>
    </source>
</evidence>
<name>A0A1H0KWF4_9ACTN</name>
<dbReference type="InterPro" id="IPR017441">
    <property type="entry name" value="Protein_kinase_ATP_BS"/>
</dbReference>
<dbReference type="Proteomes" id="UP000199088">
    <property type="component" value="Unassembled WGS sequence"/>
</dbReference>
<dbReference type="EMBL" id="FNIR01000006">
    <property type="protein sequence ID" value="SDO60112.1"/>
    <property type="molecule type" value="Genomic_DNA"/>
</dbReference>
<dbReference type="Pfam" id="PF00069">
    <property type="entry name" value="Pkinase"/>
    <property type="match status" value="1"/>
</dbReference>
<dbReference type="GO" id="GO:0005524">
    <property type="term" value="F:ATP binding"/>
    <property type="evidence" value="ECO:0007669"/>
    <property type="project" value="UniProtKB-UniRule"/>
</dbReference>
<dbReference type="PANTHER" id="PTHR43289">
    <property type="entry name" value="MITOGEN-ACTIVATED PROTEIN KINASE KINASE KINASE 20-RELATED"/>
    <property type="match status" value="1"/>
</dbReference>
<feature type="region of interest" description="Disordered" evidence="8">
    <location>
        <begin position="283"/>
        <end position="325"/>
    </location>
</feature>
<dbReference type="STRING" id="1052260.SAMN05660199_02257"/>
<dbReference type="PROSITE" id="PS00108">
    <property type="entry name" value="PROTEIN_KINASE_ST"/>
    <property type="match status" value="1"/>
</dbReference>
<dbReference type="InterPro" id="IPR011009">
    <property type="entry name" value="Kinase-like_dom_sf"/>
</dbReference>
<feature type="compositionally biased region" description="Low complexity" evidence="8">
    <location>
        <begin position="305"/>
        <end position="316"/>
    </location>
</feature>
<accession>A0A1H0KWF4</accession>
<evidence type="ECO:0000256" key="3">
    <source>
        <dbReference type="ARBA" id="ARBA00022679"/>
    </source>
</evidence>
<dbReference type="CDD" id="cd14014">
    <property type="entry name" value="STKc_PknB_like"/>
    <property type="match status" value="1"/>
</dbReference>
<dbReference type="AlphaFoldDB" id="A0A1H0KWF4"/>
<keyword evidence="3" id="KW-0808">Transferase</keyword>
<evidence type="ECO:0000259" key="10">
    <source>
        <dbReference type="PROSITE" id="PS50011"/>
    </source>
</evidence>
<dbReference type="InterPro" id="IPR000719">
    <property type="entry name" value="Prot_kinase_dom"/>
</dbReference>
<keyword evidence="4 7" id="KW-0547">Nucleotide-binding</keyword>
<dbReference type="GO" id="GO:0004674">
    <property type="term" value="F:protein serine/threonine kinase activity"/>
    <property type="evidence" value="ECO:0007669"/>
    <property type="project" value="UniProtKB-KW"/>
</dbReference>
<dbReference type="InterPro" id="IPR008271">
    <property type="entry name" value="Ser/Thr_kinase_AS"/>
</dbReference>
<protein>
    <recommendedName>
        <fullName evidence="1">non-specific serine/threonine protein kinase</fullName>
        <ecNumber evidence="1">2.7.11.1</ecNumber>
    </recommendedName>
</protein>
<evidence type="ECO:0000256" key="1">
    <source>
        <dbReference type="ARBA" id="ARBA00012513"/>
    </source>
</evidence>
<keyword evidence="5 11" id="KW-0418">Kinase</keyword>
<keyword evidence="12" id="KW-1185">Reference proteome</keyword>
<dbReference type="PROSITE" id="PS50011">
    <property type="entry name" value="PROTEIN_KINASE_DOM"/>
    <property type="match status" value="1"/>
</dbReference>
<evidence type="ECO:0000313" key="12">
    <source>
        <dbReference type="Proteomes" id="UP000199088"/>
    </source>
</evidence>
<reference evidence="12" key="1">
    <citation type="submission" date="2016-10" db="EMBL/GenBank/DDBJ databases">
        <authorList>
            <person name="Varghese N."/>
            <person name="Submissions S."/>
        </authorList>
    </citation>
    <scope>NUCLEOTIDE SEQUENCE [LARGE SCALE GENOMIC DNA]</scope>
    <source>
        <strain evidence="12">DSM 45843</strain>
    </source>
</reference>
<evidence type="ECO:0000256" key="2">
    <source>
        <dbReference type="ARBA" id="ARBA00022527"/>
    </source>
</evidence>
<dbReference type="RefSeq" id="WP_207500489.1">
    <property type="nucleotide sequence ID" value="NZ_FNIR01000006.1"/>
</dbReference>
<gene>
    <name evidence="11" type="ORF">SAMN05660199_02257</name>
</gene>
<dbReference type="SMART" id="SM00220">
    <property type="entry name" value="S_TKc"/>
    <property type="match status" value="1"/>
</dbReference>
<dbReference type="SUPFAM" id="SSF56112">
    <property type="entry name" value="Protein kinase-like (PK-like)"/>
    <property type="match status" value="1"/>
</dbReference>
<keyword evidence="9" id="KW-0472">Membrane</keyword>